<protein>
    <submittedName>
        <fullName evidence="1">Uncharacterized protein</fullName>
    </submittedName>
</protein>
<accession>A0A139AEV5</accession>
<proteinExistence type="predicted"/>
<name>A0A139AEV5_GONPJ</name>
<keyword evidence="2" id="KW-1185">Reference proteome</keyword>
<dbReference type="OrthoDB" id="10519271at2759"/>
<dbReference type="EMBL" id="KQ965765">
    <property type="protein sequence ID" value="KXS14953.1"/>
    <property type="molecule type" value="Genomic_DNA"/>
</dbReference>
<organism evidence="1 2">
    <name type="scientific">Gonapodya prolifera (strain JEL478)</name>
    <name type="common">Monoblepharis prolifera</name>
    <dbReference type="NCBI Taxonomy" id="1344416"/>
    <lineage>
        <taxon>Eukaryota</taxon>
        <taxon>Fungi</taxon>
        <taxon>Fungi incertae sedis</taxon>
        <taxon>Chytridiomycota</taxon>
        <taxon>Chytridiomycota incertae sedis</taxon>
        <taxon>Monoblepharidomycetes</taxon>
        <taxon>Monoblepharidales</taxon>
        <taxon>Gonapodyaceae</taxon>
        <taxon>Gonapodya</taxon>
    </lineage>
</organism>
<evidence type="ECO:0000313" key="1">
    <source>
        <dbReference type="EMBL" id="KXS14953.1"/>
    </source>
</evidence>
<sequence length="74" mass="8081">MRRNPIATKIMTGPKLRSRKPLYASTGDPAIIIAEPPNLDESEDEGRSTIDFTLADLDIMLAVFDGETEMSDAA</sequence>
<gene>
    <name evidence="1" type="ORF">M427DRAFT_57101</name>
</gene>
<dbReference type="AlphaFoldDB" id="A0A139AEV5"/>
<reference evidence="1 2" key="1">
    <citation type="journal article" date="2015" name="Genome Biol. Evol.">
        <title>Phylogenomic analyses indicate that early fungi evolved digesting cell walls of algal ancestors of land plants.</title>
        <authorList>
            <person name="Chang Y."/>
            <person name="Wang S."/>
            <person name="Sekimoto S."/>
            <person name="Aerts A.L."/>
            <person name="Choi C."/>
            <person name="Clum A."/>
            <person name="LaButti K.M."/>
            <person name="Lindquist E.A."/>
            <person name="Yee Ngan C."/>
            <person name="Ohm R.A."/>
            <person name="Salamov A.A."/>
            <person name="Grigoriev I.V."/>
            <person name="Spatafora J.W."/>
            <person name="Berbee M.L."/>
        </authorList>
    </citation>
    <scope>NUCLEOTIDE SEQUENCE [LARGE SCALE GENOMIC DNA]</scope>
    <source>
        <strain evidence="1 2">JEL478</strain>
    </source>
</reference>
<evidence type="ECO:0000313" key="2">
    <source>
        <dbReference type="Proteomes" id="UP000070544"/>
    </source>
</evidence>
<dbReference type="Proteomes" id="UP000070544">
    <property type="component" value="Unassembled WGS sequence"/>
</dbReference>